<reference evidence="7 8" key="1">
    <citation type="submission" date="2024-02" db="EMBL/GenBank/DDBJ databases">
        <authorList>
            <person name="Daric V."/>
            <person name="Darras S."/>
        </authorList>
    </citation>
    <scope>NUCLEOTIDE SEQUENCE [LARGE SCALE GENOMIC DNA]</scope>
</reference>
<gene>
    <name evidence="7" type="ORF">CVLEPA_LOCUS30685</name>
</gene>
<proteinExistence type="inferred from homology"/>
<evidence type="ECO:0000256" key="4">
    <source>
        <dbReference type="SAM" id="MobiDB-lite"/>
    </source>
</evidence>
<dbReference type="PANTHER" id="PTHR15668:SF4">
    <property type="entry name" value="COILED-COIL DOMAIN-CONTAINING PROTEIN 22"/>
    <property type="match status" value="1"/>
</dbReference>
<dbReference type="Pfam" id="PF05667">
    <property type="entry name" value="CCDC22_CC"/>
    <property type="match status" value="1"/>
</dbReference>
<evidence type="ECO:0000313" key="7">
    <source>
        <dbReference type="EMBL" id="CAK8697465.1"/>
    </source>
</evidence>
<sequence length="635" mass="73158">MEEVDQIILHSFLNIGCEFAEGLKSLKQLTTEDVIEASVKCIRTINPDFKMSHIMPPGMSARFRVGSAIAQACQNVGYRDSIGYETFLYSSESDIRKIFMFLVEKLPRKEGVKEDEVEATSVLKRRIGQVLREQCGTLWMPAYCKEDQKSVQFITENVHVPAFSKKNKIDADKTLFIYEQISHHDRLVPSILELNANGLAQSSAVLIQKEVSGKKVLKESFQWKQRCLVPDDLSLSSSFDEVIQVVSGQSKQSKQSRFAHAKKLQFTSTEPTFQNVSAVRPSVPKKPKHLSRERTNDNATKLESSTLLPEEMATTREIVEEQVEDGKEITVETEEERFEREENELKEVISQADQQQESNRDEIRNVEAKIKQMKLEIGELDSTIDEEKQQINLKEKTVHLLPNAEENIEKLKALVEKNSQRLIGLGKLWEERRVPLIEEIRELKQRGSASQVDTESKLEEIKTLRKRMKEASEETKKKEQLMKQLTTELESMKRDVSRQSYTKRILEIVSSIHKQQLQIQRVIADTRAVQKQINQMRGRIDRTFTAADEIIFKDAKKDVNVKQAYKYLVSLHDNCNALIQTVEATGAIMREIRDLEDQINAETKKNAEENLAKIMKDFKEMKKENAILMKQLKER</sequence>
<feature type="coiled-coil region" evidence="3">
    <location>
        <begin position="592"/>
        <end position="631"/>
    </location>
</feature>
<evidence type="ECO:0000313" key="8">
    <source>
        <dbReference type="Proteomes" id="UP001642483"/>
    </source>
</evidence>
<keyword evidence="3" id="KW-0175">Coiled coil</keyword>
<name>A0ABP0H108_CLALP</name>
<dbReference type="Proteomes" id="UP001642483">
    <property type="component" value="Unassembled WGS sequence"/>
</dbReference>
<comment type="caution">
    <text evidence="7">The sequence shown here is derived from an EMBL/GenBank/DDBJ whole genome shotgun (WGS) entry which is preliminary data.</text>
</comment>
<feature type="domain" description="CCDC22 coiled-coil" evidence="5">
    <location>
        <begin position="125"/>
        <end position="605"/>
    </location>
</feature>
<feature type="coiled-coil region" evidence="3">
    <location>
        <begin position="454"/>
        <end position="495"/>
    </location>
</feature>
<comment type="similarity">
    <text evidence="1">Belongs to the CCDC22 family.</text>
</comment>
<evidence type="ECO:0000259" key="6">
    <source>
        <dbReference type="Pfam" id="PF21674"/>
    </source>
</evidence>
<accession>A0ABP0H108</accession>
<evidence type="ECO:0000256" key="2">
    <source>
        <dbReference type="ARBA" id="ARBA00016694"/>
    </source>
</evidence>
<evidence type="ECO:0000259" key="5">
    <source>
        <dbReference type="Pfam" id="PF05667"/>
    </source>
</evidence>
<feature type="region of interest" description="Disordered" evidence="4">
    <location>
        <begin position="280"/>
        <end position="299"/>
    </location>
</feature>
<dbReference type="PANTHER" id="PTHR15668">
    <property type="entry name" value="JM1 PROTEIN"/>
    <property type="match status" value="1"/>
</dbReference>
<dbReference type="Pfam" id="PF21674">
    <property type="entry name" value="CCDC22_N"/>
    <property type="match status" value="1"/>
</dbReference>
<dbReference type="InterPro" id="IPR048348">
    <property type="entry name" value="CCDC22_CC"/>
</dbReference>
<organism evidence="7 8">
    <name type="scientific">Clavelina lepadiformis</name>
    <name type="common">Light-bulb sea squirt</name>
    <name type="synonym">Ascidia lepadiformis</name>
    <dbReference type="NCBI Taxonomy" id="159417"/>
    <lineage>
        <taxon>Eukaryota</taxon>
        <taxon>Metazoa</taxon>
        <taxon>Chordata</taxon>
        <taxon>Tunicata</taxon>
        <taxon>Ascidiacea</taxon>
        <taxon>Aplousobranchia</taxon>
        <taxon>Clavelinidae</taxon>
        <taxon>Clavelina</taxon>
    </lineage>
</organism>
<protein>
    <recommendedName>
        <fullName evidence="2">Coiled-coil domain-containing protein 22</fullName>
    </recommendedName>
</protein>
<evidence type="ECO:0000256" key="1">
    <source>
        <dbReference type="ARBA" id="ARBA00006438"/>
    </source>
</evidence>
<evidence type="ECO:0000256" key="3">
    <source>
        <dbReference type="SAM" id="Coils"/>
    </source>
</evidence>
<dbReference type="InterPro" id="IPR008530">
    <property type="entry name" value="CCDC22"/>
</dbReference>
<feature type="domain" description="CCDC22 N-terminal" evidence="6">
    <location>
        <begin position="1"/>
        <end position="107"/>
    </location>
</feature>
<feature type="region of interest" description="Disordered" evidence="4">
    <location>
        <begin position="341"/>
        <end position="361"/>
    </location>
</feature>
<dbReference type="InterPro" id="IPR048349">
    <property type="entry name" value="CCDC22_N"/>
</dbReference>
<keyword evidence="8" id="KW-1185">Reference proteome</keyword>
<dbReference type="EMBL" id="CAWYQH010000163">
    <property type="protein sequence ID" value="CAK8697465.1"/>
    <property type="molecule type" value="Genomic_DNA"/>
</dbReference>